<accession>A0AC34FK65</accession>
<dbReference type="Proteomes" id="UP000887579">
    <property type="component" value="Unplaced"/>
</dbReference>
<sequence>MASFGDYILEDAYSSIKDFWGFLSPMFYVVSVKLQNGSYYQTDVYLMSFNDSLIANELEKGMENNLNDILVHDKNATKRGNHVLLLPFNGVSSMYEAVKQMPTIKKYMGATIFEYQERNKWWIWIVIGSILIFIFIVTTLTVILWKYRKWKKIMQKYSWAVDSGISVKEANTFVEAGKELFIGGSFITADFDNIVGKGSSAVVYEGLLSTISPIANLYPRLETRNFSNCKLAIKIGNTFSKNEFEQIFREVEAAMKIGWHRHICCLLGWSVYQSMPVLMFELIEGKDLLSWAQSFQDSSVSDEDNVSMTQSDQDLDSVKNEVKMMQSIEDHSTSNAKDVRMMQSFHHSFKKVIPEKSVTQILWQISDGMEYIASLGILHKDLAARNILLSQRLEAKITDFGLATTSSCKDDETSSIFTYEAPIQRRLPLRWMAPEALKNRTFSEFSDVWSFGTLAWEVFSKGKIPYGTIDGNDILDFLLAGNRLKIPEEVSEGWKKLLMDCWNEEREERPSFKSIKSQIGAFLETQTINYGYLITTFDEKENA</sequence>
<dbReference type="WBParaSite" id="ES5_v2.g17755.t1">
    <property type="protein sequence ID" value="ES5_v2.g17755.t1"/>
    <property type="gene ID" value="ES5_v2.g17755"/>
</dbReference>
<name>A0AC34FK65_9BILA</name>
<evidence type="ECO:0000313" key="1">
    <source>
        <dbReference type="Proteomes" id="UP000887579"/>
    </source>
</evidence>
<protein>
    <submittedName>
        <fullName evidence="2">Protein kinase domain-containing protein</fullName>
    </submittedName>
</protein>
<evidence type="ECO:0000313" key="2">
    <source>
        <dbReference type="WBParaSite" id="ES5_v2.g17755.t1"/>
    </source>
</evidence>
<organism evidence="1 2">
    <name type="scientific">Panagrolaimus sp. ES5</name>
    <dbReference type="NCBI Taxonomy" id="591445"/>
    <lineage>
        <taxon>Eukaryota</taxon>
        <taxon>Metazoa</taxon>
        <taxon>Ecdysozoa</taxon>
        <taxon>Nematoda</taxon>
        <taxon>Chromadorea</taxon>
        <taxon>Rhabditida</taxon>
        <taxon>Tylenchina</taxon>
        <taxon>Panagrolaimomorpha</taxon>
        <taxon>Panagrolaimoidea</taxon>
        <taxon>Panagrolaimidae</taxon>
        <taxon>Panagrolaimus</taxon>
    </lineage>
</organism>
<proteinExistence type="predicted"/>
<reference evidence="2" key="1">
    <citation type="submission" date="2022-11" db="UniProtKB">
        <authorList>
            <consortium name="WormBaseParasite"/>
        </authorList>
    </citation>
    <scope>IDENTIFICATION</scope>
</reference>